<comment type="caution">
    <text evidence="2">The sequence shown here is derived from an EMBL/GenBank/DDBJ whole genome shotgun (WGS) entry which is preliminary data.</text>
</comment>
<sequence>MMRTLFRFLALAMLACIVLSVIGGGALMHEIWSDGVHISVDGDEVFGASGAFDGLGALLGVVIAGLVLCVVLPLVLLFSIGLPLLIVGCIVAAVLGAGAVACSPLILFILLMVWLLRRNKPRRATRRNEPNIAA</sequence>
<dbReference type="EMBL" id="JAXCLA010000003">
    <property type="protein sequence ID" value="MDY0745082.1"/>
    <property type="molecule type" value="Genomic_DNA"/>
</dbReference>
<feature type="transmembrane region" description="Helical" evidence="1">
    <location>
        <begin position="85"/>
        <end position="116"/>
    </location>
</feature>
<accession>A0ABU5DFM0</accession>
<protein>
    <recommendedName>
        <fullName evidence="4">DUF4064 domain-containing protein</fullName>
    </recommendedName>
</protein>
<keyword evidence="1" id="KW-1133">Transmembrane helix</keyword>
<gene>
    <name evidence="2" type="ORF">SNE35_11210</name>
</gene>
<organism evidence="2 3">
    <name type="scientific">Roseateles agri</name>
    <dbReference type="NCBI Taxonomy" id="3098619"/>
    <lineage>
        <taxon>Bacteria</taxon>
        <taxon>Pseudomonadati</taxon>
        <taxon>Pseudomonadota</taxon>
        <taxon>Betaproteobacteria</taxon>
        <taxon>Burkholderiales</taxon>
        <taxon>Sphaerotilaceae</taxon>
        <taxon>Roseateles</taxon>
    </lineage>
</organism>
<keyword evidence="3" id="KW-1185">Reference proteome</keyword>
<feature type="transmembrane region" description="Helical" evidence="1">
    <location>
        <begin position="55"/>
        <end position="78"/>
    </location>
</feature>
<evidence type="ECO:0008006" key="4">
    <source>
        <dbReference type="Google" id="ProtNLM"/>
    </source>
</evidence>
<name>A0ABU5DFM0_9BURK</name>
<reference evidence="2 3" key="1">
    <citation type="submission" date="2023-11" db="EMBL/GenBank/DDBJ databases">
        <title>Paucibacter sp. nov., isolated from fresh soil in Korea.</title>
        <authorList>
            <person name="Le N.T.T."/>
        </authorList>
    </citation>
    <scope>NUCLEOTIDE SEQUENCE [LARGE SCALE GENOMIC DNA]</scope>
    <source>
        <strain evidence="2 3">R3-3</strain>
    </source>
</reference>
<evidence type="ECO:0000256" key="1">
    <source>
        <dbReference type="SAM" id="Phobius"/>
    </source>
</evidence>
<dbReference type="RefSeq" id="WP_320422984.1">
    <property type="nucleotide sequence ID" value="NZ_JAXCLA010000003.1"/>
</dbReference>
<proteinExistence type="predicted"/>
<dbReference type="Proteomes" id="UP001285263">
    <property type="component" value="Unassembled WGS sequence"/>
</dbReference>
<evidence type="ECO:0000313" key="3">
    <source>
        <dbReference type="Proteomes" id="UP001285263"/>
    </source>
</evidence>
<evidence type="ECO:0000313" key="2">
    <source>
        <dbReference type="EMBL" id="MDY0745082.1"/>
    </source>
</evidence>
<keyword evidence="1" id="KW-0472">Membrane</keyword>
<keyword evidence="1" id="KW-0812">Transmembrane</keyword>